<dbReference type="Gene3D" id="2.30.130.30">
    <property type="entry name" value="Hypothetical protein"/>
    <property type="match status" value="1"/>
</dbReference>
<dbReference type="STRING" id="1798650.A2945_01680"/>
<proteinExistence type="predicted"/>
<sequence>MKTWTLRFRAIDRDDFNELKRGLKVVETRAGTERYRSIKAGDLLVFVCGKEKLKKKVKRARHFKTIAAMLRAIPLKKIIPSVSSPKEMSRIYYGYSGYKAKIKKFGIVAMEL</sequence>
<comment type="caution">
    <text evidence="1">The sequence shown here is derived from an EMBL/GenBank/DDBJ whole genome shotgun (WGS) entry which is preliminary data.</text>
</comment>
<evidence type="ECO:0008006" key="3">
    <source>
        <dbReference type="Google" id="ProtNLM"/>
    </source>
</evidence>
<name>A0A1G2CI29_9BACT</name>
<organism evidence="1 2">
    <name type="scientific">Candidatus Liptonbacteria bacterium RIFCSPLOWO2_01_FULL_52_25</name>
    <dbReference type="NCBI Taxonomy" id="1798650"/>
    <lineage>
        <taxon>Bacteria</taxon>
        <taxon>Candidatus Liptoniibacteriota</taxon>
    </lineage>
</organism>
<accession>A0A1G2CI29</accession>
<reference evidence="1 2" key="1">
    <citation type="journal article" date="2016" name="Nat. Commun.">
        <title>Thousands of microbial genomes shed light on interconnected biogeochemical processes in an aquifer system.</title>
        <authorList>
            <person name="Anantharaman K."/>
            <person name="Brown C.T."/>
            <person name="Hug L.A."/>
            <person name="Sharon I."/>
            <person name="Castelle C.J."/>
            <person name="Probst A.J."/>
            <person name="Thomas B.C."/>
            <person name="Singh A."/>
            <person name="Wilkins M.J."/>
            <person name="Karaoz U."/>
            <person name="Brodie E.L."/>
            <person name="Williams K.H."/>
            <person name="Hubbard S.S."/>
            <person name="Banfield J.F."/>
        </authorList>
    </citation>
    <scope>NUCLEOTIDE SEQUENCE [LARGE SCALE GENOMIC DNA]</scope>
</reference>
<dbReference type="InterPro" id="IPR015947">
    <property type="entry name" value="PUA-like_sf"/>
</dbReference>
<evidence type="ECO:0000313" key="1">
    <source>
        <dbReference type="EMBL" id="OGZ00311.1"/>
    </source>
</evidence>
<dbReference type="Proteomes" id="UP000178880">
    <property type="component" value="Unassembled WGS sequence"/>
</dbReference>
<gene>
    <name evidence="1" type="ORF">A2945_01680</name>
</gene>
<dbReference type="AlphaFoldDB" id="A0A1G2CI29"/>
<dbReference type="SUPFAM" id="SSF88697">
    <property type="entry name" value="PUA domain-like"/>
    <property type="match status" value="1"/>
</dbReference>
<dbReference type="EMBL" id="MHLA01000003">
    <property type="protein sequence ID" value="OGZ00311.1"/>
    <property type="molecule type" value="Genomic_DNA"/>
</dbReference>
<protein>
    <recommendedName>
        <fullName evidence="3">ASCH domain-containing protein</fullName>
    </recommendedName>
</protein>
<evidence type="ECO:0000313" key="2">
    <source>
        <dbReference type="Proteomes" id="UP000178880"/>
    </source>
</evidence>